<dbReference type="PATRIC" id="fig|1158607.3.peg.67"/>
<dbReference type="PANTHER" id="PTHR30514">
    <property type="entry name" value="GLUCOKINASE"/>
    <property type="match status" value="1"/>
</dbReference>
<evidence type="ECO:0000256" key="2">
    <source>
        <dbReference type="ARBA" id="ARBA00023125"/>
    </source>
</evidence>
<dbReference type="InterPro" id="IPR009057">
    <property type="entry name" value="Homeodomain-like_sf"/>
</dbReference>
<evidence type="ECO:0000259" key="4">
    <source>
        <dbReference type="PROSITE" id="PS51071"/>
    </source>
</evidence>
<dbReference type="GO" id="GO:0097367">
    <property type="term" value="F:carbohydrate derivative binding"/>
    <property type="evidence" value="ECO:0007669"/>
    <property type="project" value="InterPro"/>
</dbReference>
<protein>
    <recommendedName>
        <fullName evidence="8">Phosphosugar-binding transcriptional regulator</fullName>
    </recommendedName>
</protein>
<dbReference type="PROSITE" id="PS51464">
    <property type="entry name" value="SIS"/>
    <property type="match status" value="1"/>
</dbReference>
<dbReference type="PANTHER" id="PTHR30514:SF10">
    <property type="entry name" value="MURR_RPIR FAMILY TRANSCRIPTIONAL REGULATOR"/>
    <property type="match status" value="1"/>
</dbReference>
<keyword evidence="7" id="KW-1185">Reference proteome</keyword>
<dbReference type="AlphaFoldDB" id="R2TB18"/>
<evidence type="ECO:0000256" key="3">
    <source>
        <dbReference type="ARBA" id="ARBA00023163"/>
    </source>
</evidence>
<dbReference type="CDD" id="cd05013">
    <property type="entry name" value="SIS_RpiR"/>
    <property type="match status" value="1"/>
</dbReference>
<dbReference type="GO" id="GO:1901135">
    <property type="term" value="P:carbohydrate derivative metabolic process"/>
    <property type="evidence" value="ECO:0007669"/>
    <property type="project" value="InterPro"/>
</dbReference>
<organism evidence="6 7">
    <name type="scientific">Enterococcus pallens ATCC BAA-351</name>
    <dbReference type="NCBI Taxonomy" id="1158607"/>
    <lineage>
        <taxon>Bacteria</taxon>
        <taxon>Bacillati</taxon>
        <taxon>Bacillota</taxon>
        <taxon>Bacilli</taxon>
        <taxon>Lactobacillales</taxon>
        <taxon>Enterococcaceae</taxon>
        <taxon>Enterococcus</taxon>
    </lineage>
</organism>
<proteinExistence type="predicted"/>
<reference evidence="6 7" key="1">
    <citation type="submission" date="2013-02" db="EMBL/GenBank/DDBJ databases">
        <title>The Genome Sequence of Enterococcus pallens BAA-351.</title>
        <authorList>
            <consortium name="The Broad Institute Genome Sequencing Platform"/>
            <consortium name="The Broad Institute Genome Sequencing Center for Infectious Disease"/>
            <person name="Earl A.M."/>
            <person name="Gilmore M.S."/>
            <person name="Lebreton F."/>
            <person name="Walker B."/>
            <person name="Young S.K."/>
            <person name="Zeng Q."/>
            <person name="Gargeya S."/>
            <person name="Fitzgerald M."/>
            <person name="Haas B."/>
            <person name="Abouelleil A."/>
            <person name="Alvarado L."/>
            <person name="Arachchi H.M."/>
            <person name="Berlin A.M."/>
            <person name="Chapman S.B."/>
            <person name="Dewar J."/>
            <person name="Goldberg J."/>
            <person name="Griggs A."/>
            <person name="Gujja S."/>
            <person name="Hansen M."/>
            <person name="Howarth C."/>
            <person name="Imamovic A."/>
            <person name="Larimer J."/>
            <person name="McCowan C."/>
            <person name="Murphy C."/>
            <person name="Neiman D."/>
            <person name="Pearson M."/>
            <person name="Priest M."/>
            <person name="Roberts A."/>
            <person name="Saif S."/>
            <person name="Shea T."/>
            <person name="Sisk P."/>
            <person name="Sykes S."/>
            <person name="Wortman J."/>
            <person name="Nusbaum C."/>
            <person name="Birren B."/>
        </authorList>
    </citation>
    <scope>NUCLEOTIDE SEQUENCE [LARGE SCALE GENOMIC DNA]</scope>
    <source>
        <strain evidence="6 7">ATCC BAA-351</strain>
    </source>
</reference>
<keyword evidence="2" id="KW-0238">DNA-binding</keyword>
<dbReference type="RefSeq" id="WP_010755132.1">
    <property type="nucleotide sequence ID" value="NZ_ASWD01000002.1"/>
</dbReference>
<dbReference type="HOGENOM" id="CLU_055769_2_0_9"/>
<dbReference type="SUPFAM" id="SSF46689">
    <property type="entry name" value="Homeodomain-like"/>
    <property type="match status" value="1"/>
</dbReference>
<keyword evidence="3" id="KW-0804">Transcription</keyword>
<dbReference type="STRING" id="160454.RV10_GL004350"/>
<feature type="domain" description="SIS" evidence="5">
    <location>
        <begin position="124"/>
        <end position="265"/>
    </location>
</feature>
<dbReference type="PROSITE" id="PS51071">
    <property type="entry name" value="HTH_RPIR"/>
    <property type="match status" value="1"/>
</dbReference>
<name>R2TB18_9ENTE</name>
<dbReference type="OrthoDB" id="3684496at2"/>
<evidence type="ECO:0008006" key="8">
    <source>
        <dbReference type="Google" id="ProtNLM"/>
    </source>
</evidence>
<feature type="domain" description="HTH rpiR-type" evidence="4">
    <location>
        <begin position="1"/>
        <end position="76"/>
    </location>
</feature>
<dbReference type="InterPro" id="IPR036388">
    <property type="entry name" value="WH-like_DNA-bd_sf"/>
</dbReference>
<evidence type="ECO:0000313" key="6">
    <source>
        <dbReference type="EMBL" id="EOH97399.1"/>
    </source>
</evidence>
<evidence type="ECO:0000313" key="7">
    <source>
        <dbReference type="Proteomes" id="UP000013782"/>
    </source>
</evidence>
<dbReference type="GO" id="GO:0003677">
    <property type="term" value="F:DNA binding"/>
    <property type="evidence" value="ECO:0007669"/>
    <property type="project" value="UniProtKB-KW"/>
</dbReference>
<dbReference type="InterPro" id="IPR000281">
    <property type="entry name" value="HTH_RpiR"/>
</dbReference>
<dbReference type="eggNOG" id="COG1737">
    <property type="taxonomic scope" value="Bacteria"/>
</dbReference>
<dbReference type="EMBL" id="AJAQ01000001">
    <property type="protein sequence ID" value="EOH97399.1"/>
    <property type="molecule type" value="Genomic_DNA"/>
</dbReference>
<evidence type="ECO:0000256" key="1">
    <source>
        <dbReference type="ARBA" id="ARBA00023015"/>
    </source>
</evidence>
<dbReference type="Proteomes" id="UP000013782">
    <property type="component" value="Unassembled WGS sequence"/>
</dbReference>
<dbReference type="InterPro" id="IPR046348">
    <property type="entry name" value="SIS_dom_sf"/>
</dbReference>
<dbReference type="InterPro" id="IPR047640">
    <property type="entry name" value="RpiR-like"/>
</dbReference>
<keyword evidence="1" id="KW-0805">Transcription regulation</keyword>
<dbReference type="SUPFAM" id="SSF53697">
    <property type="entry name" value="SIS domain"/>
    <property type="match status" value="1"/>
</dbReference>
<dbReference type="Pfam" id="PF01418">
    <property type="entry name" value="HTH_6"/>
    <property type="match status" value="1"/>
</dbReference>
<gene>
    <name evidence="6" type="ORF">UAU_00067</name>
</gene>
<sequence>MNLFKKFAEMDHLTNNEKALVAYILADPAKTLTFRAQELADAAFVSVAALYRFINKLGLTGMGELKVELASSLKESQSSAAIDYDYPILESDTPFQITENLNKIYKRTIDETLTFSDPEELAAIGQALQKAKTIDIYSASANLFFAKNFKFQMQEIGVLVNVPEEDYMQRLSAANSDADHLAIVVSYGGRGQTLNAVVEILHENQIPIVLITSVQDNPLASFADYKIFMASIENHYDKVSSFSTRMSLLMIFDTLYAVYFNHHYEQNVAFKIANYQKINKELK</sequence>
<dbReference type="GO" id="GO:0003700">
    <property type="term" value="F:DNA-binding transcription factor activity"/>
    <property type="evidence" value="ECO:0007669"/>
    <property type="project" value="InterPro"/>
</dbReference>
<comment type="caution">
    <text evidence="6">The sequence shown here is derived from an EMBL/GenBank/DDBJ whole genome shotgun (WGS) entry which is preliminary data.</text>
</comment>
<dbReference type="Gene3D" id="3.40.50.10490">
    <property type="entry name" value="Glucose-6-phosphate isomerase like protein, domain 1"/>
    <property type="match status" value="1"/>
</dbReference>
<dbReference type="Gene3D" id="1.10.10.10">
    <property type="entry name" value="Winged helix-like DNA-binding domain superfamily/Winged helix DNA-binding domain"/>
    <property type="match status" value="1"/>
</dbReference>
<accession>R2TB18</accession>
<evidence type="ECO:0000259" key="5">
    <source>
        <dbReference type="PROSITE" id="PS51464"/>
    </source>
</evidence>
<dbReference type="InterPro" id="IPR035472">
    <property type="entry name" value="RpiR-like_SIS"/>
</dbReference>
<dbReference type="InterPro" id="IPR001347">
    <property type="entry name" value="SIS_dom"/>
</dbReference>
<dbReference type="Pfam" id="PF01380">
    <property type="entry name" value="SIS"/>
    <property type="match status" value="1"/>
</dbReference>